<dbReference type="EMBL" id="SRXU01000003">
    <property type="protein sequence ID" value="TGX43216.1"/>
    <property type="molecule type" value="Genomic_DNA"/>
</dbReference>
<proteinExistence type="predicted"/>
<evidence type="ECO:0000313" key="1">
    <source>
        <dbReference type="EMBL" id="TGX43216.1"/>
    </source>
</evidence>
<keyword evidence="2" id="KW-1185">Reference proteome</keyword>
<reference evidence="1 2" key="1">
    <citation type="submission" date="2019-04" db="EMBL/GenBank/DDBJ databases">
        <title>Sphingomonas psychrotolerans sp. nov., isolated from soil in the Tianshan Mountains, Xinjiang, China.</title>
        <authorList>
            <person name="Luo Y."/>
            <person name="Sheng H."/>
        </authorList>
    </citation>
    <scope>NUCLEOTIDE SEQUENCE [LARGE SCALE GENOMIC DNA]</scope>
    <source>
        <strain evidence="1 2">KIS18-15</strain>
    </source>
</reference>
<comment type="caution">
    <text evidence="1">The sequence shown here is derived from an EMBL/GenBank/DDBJ whole genome shotgun (WGS) entry which is preliminary data.</text>
</comment>
<dbReference type="RefSeq" id="WP_135983868.1">
    <property type="nucleotide sequence ID" value="NZ_JAASQM010000002.1"/>
</dbReference>
<gene>
    <name evidence="1" type="ORF">E5A74_08575</name>
</gene>
<protein>
    <submittedName>
        <fullName evidence="1">Uncharacterized protein</fullName>
    </submittedName>
</protein>
<organism evidence="1 2">
    <name type="scientific">Sphingomonas naasensis</name>
    <dbReference type="NCBI Taxonomy" id="1344951"/>
    <lineage>
        <taxon>Bacteria</taxon>
        <taxon>Pseudomonadati</taxon>
        <taxon>Pseudomonadota</taxon>
        <taxon>Alphaproteobacteria</taxon>
        <taxon>Sphingomonadales</taxon>
        <taxon>Sphingomonadaceae</taxon>
        <taxon>Sphingomonas</taxon>
    </lineage>
</organism>
<name>A0A4S1WPN4_9SPHN</name>
<sequence length="306" mass="32812">MRRIASNASFILLALASSQVLVRGRDVSAQAGPSIQAEIVTVPAEFVPASDNPMDAYTAFFGQLRKRAAREVADGKSIPLAATLPWGSRSEKLLVGAITPGQAVFYIVPAGPYRSGTPVLALLPRNVETCRFEIVWSDRPFDGDPRSMDWARSSFPGPDCAPSTKAAQARIAAWKADSSQSTFSVVGRATAQKLTATLVKEVPSIEARPAGSFARPFDSYGAMSTIAGPSDAVIKTVPLPDSAGMSTFALSRRGRTWVSFKDRDHHFQQCIVEGLTWNELATPGDRGRVAQAARLCSEMEAAAKLR</sequence>
<dbReference type="AlphaFoldDB" id="A0A4S1WPN4"/>
<evidence type="ECO:0000313" key="2">
    <source>
        <dbReference type="Proteomes" id="UP000309848"/>
    </source>
</evidence>
<accession>A0A4S1WPN4</accession>
<dbReference type="Proteomes" id="UP000309848">
    <property type="component" value="Unassembled WGS sequence"/>
</dbReference>